<dbReference type="GO" id="GO:0045892">
    <property type="term" value="P:negative regulation of DNA-templated transcription"/>
    <property type="evidence" value="ECO:0007669"/>
    <property type="project" value="TreeGrafter"/>
</dbReference>
<organism evidence="6 7">
    <name type="scientific">Pseudonocardia kunmingensis</name>
    <dbReference type="NCBI Taxonomy" id="630975"/>
    <lineage>
        <taxon>Bacteria</taxon>
        <taxon>Bacillati</taxon>
        <taxon>Actinomycetota</taxon>
        <taxon>Actinomycetes</taxon>
        <taxon>Pseudonocardiales</taxon>
        <taxon>Pseudonocardiaceae</taxon>
        <taxon>Pseudonocardia</taxon>
    </lineage>
</organism>
<dbReference type="GO" id="GO:0003677">
    <property type="term" value="F:DNA binding"/>
    <property type="evidence" value="ECO:0007669"/>
    <property type="project" value="UniProtKB-KW"/>
</dbReference>
<evidence type="ECO:0000313" key="6">
    <source>
        <dbReference type="EMBL" id="TQM11712.1"/>
    </source>
</evidence>
<keyword evidence="7" id="KW-1185">Reference proteome</keyword>
<evidence type="ECO:0000256" key="1">
    <source>
        <dbReference type="ARBA" id="ARBA00023015"/>
    </source>
</evidence>
<dbReference type="Pfam" id="PF09339">
    <property type="entry name" value="HTH_IclR"/>
    <property type="match status" value="1"/>
</dbReference>
<gene>
    <name evidence="6" type="ORF">FB558_4282</name>
</gene>
<dbReference type="AlphaFoldDB" id="A0A543DQV6"/>
<dbReference type="Proteomes" id="UP000315677">
    <property type="component" value="Unassembled WGS sequence"/>
</dbReference>
<evidence type="ECO:0000259" key="5">
    <source>
        <dbReference type="PROSITE" id="PS51078"/>
    </source>
</evidence>
<dbReference type="SUPFAM" id="SSF55781">
    <property type="entry name" value="GAF domain-like"/>
    <property type="match status" value="1"/>
</dbReference>
<dbReference type="InterPro" id="IPR005471">
    <property type="entry name" value="Tscrpt_reg_IclR_N"/>
</dbReference>
<keyword evidence="3" id="KW-0804">Transcription</keyword>
<dbReference type="PANTHER" id="PTHR30136">
    <property type="entry name" value="HELIX-TURN-HELIX TRANSCRIPTIONAL REGULATOR, ICLR FAMILY"/>
    <property type="match status" value="1"/>
</dbReference>
<keyword evidence="2" id="KW-0238">DNA-binding</keyword>
<proteinExistence type="predicted"/>
<dbReference type="SMART" id="SM00346">
    <property type="entry name" value="HTH_ICLR"/>
    <property type="match status" value="1"/>
</dbReference>
<dbReference type="InterPro" id="IPR036390">
    <property type="entry name" value="WH_DNA-bd_sf"/>
</dbReference>
<dbReference type="PANTHER" id="PTHR30136:SF24">
    <property type="entry name" value="HTH-TYPE TRANSCRIPTIONAL REPRESSOR ALLR"/>
    <property type="match status" value="1"/>
</dbReference>
<dbReference type="PROSITE" id="PS51077">
    <property type="entry name" value="HTH_ICLR"/>
    <property type="match status" value="1"/>
</dbReference>
<dbReference type="InterPro" id="IPR014757">
    <property type="entry name" value="Tscrpt_reg_IclR_C"/>
</dbReference>
<dbReference type="RefSeq" id="WP_142056052.1">
    <property type="nucleotide sequence ID" value="NZ_VFPA01000002.1"/>
</dbReference>
<keyword evidence="1" id="KW-0805">Transcription regulation</keyword>
<evidence type="ECO:0000313" key="7">
    <source>
        <dbReference type="Proteomes" id="UP000315677"/>
    </source>
</evidence>
<dbReference type="GO" id="GO:0003700">
    <property type="term" value="F:DNA-binding transcription factor activity"/>
    <property type="evidence" value="ECO:0007669"/>
    <property type="project" value="TreeGrafter"/>
</dbReference>
<dbReference type="InterPro" id="IPR036388">
    <property type="entry name" value="WH-like_DNA-bd_sf"/>
</dbReference>
<dbReference type="OrthoDB" id="60629at2"/>
<protein>
    <submittedName>
        <fullName evidence="6">IclR family transcriptional regulator</fullName>
    </submittedName>
</protein>
<dbReference type="Pfam" id="PF01614">
    <property type="entry name" value="IclR_C"/>
    <property type="match status" value="1"/>
</dbReference>
<evidence type="ECO:0000256" key="2">
    <source>
        <dbReference type="ARBA" id="ARBA00023125"/>
    </source>
</evidence>
<accession>A0A543DQV6</accession>
<dbReference type="InterPro" id="IPR029016">
    <property type="entry name" value="GAF-like_dom_sf"/>
</dbReference>
<feature type="domain" description="HTH iclR-type" evidence="4">
    <location>
        <begin position="2"/>
        <end position="61"/>
    </location>
</feature>
<dbReference type="Gene3D" id="1.10.10.10">
    <property type="entry name" value="Winged helix-like DNA-binding domain superfamily/Winged helix DNA-binding domain"/>
    <property type="match status" value="1"/>
</dbReference>
<comment type="caution">
    <text evidence="6">The sequence shown here is derived from an EMBL/GenBank/DDBJ whole genome shotgun (WGS) entry which is preliminary data.</text>
</comment>
<dbReference type="InterPro" id="IPR050707">
    <property type="entry name" value="HTH_MetabolicPath_Reg"/>
</dbReference>
<evidence type="ECO:0000256" key="3">
    <source>
        <dbReference type="ARBA" id="ARBA00023163"/>
    </source>
</evidence>
<evidence type="ECO:0000259" key="4">
    <source>
        <dbReference type="PROSITE" id="PS51077"/>
    </source>
</evidence>
<sequence length="235" mass="25095">MSQSLDRGLRILDEIAAGRTTLSDISESLGVHKSTVLRLLVTLQQHHFVHRADAHHYRLGRRLFDLASFAIESRDVASVARPAMDRLRDSTGGWVHLATHEEGEAVVVAVAAGRGPHAGPARVGEVLPLHAPATAVLAAALPQEQMETLLGQAVPRTEIDAVRQAGFAVGRADHRDEHRADVATVAAPVRDSTGAVVAAMTLTLPRSGVPTRVPPSGTPRLLEACDEVSRELGWT</sequence>
<dbReference type="EMBL" id="VFPA01000002">
    <property type="protein sequence ID" value="TQM11712.1"/>
    <property type="molecule type" value="Genomic_DNA"/>
</dbReference>
<name>A0A543DQV6_9PSEU</name>
<feature type="domain" description="IclR-ED" evidence="5">
    <location>
        <begin position="62"/>
        <end position="234"/>
    </location>
</feature>
<dbReference type="SUPFAM" id="SSF46785">
    <property type="entry name" value="Winged helix' DNA-binding domain"/>
    <property type="match status" value="1"/>
</dbReference>
<dbReference type="Gene3D" id="3.30.450.40">
    <property type="match status" value="1"/>
</dbReference>
<reference evidence="6 7" key="1">
    <citation type="submission" date="2019-06" db="EMBL/GenBank/DDBJ databases">
        <title>Sequencing the genomes of 1000 actinobacteria strains.</title>
        <authorList>
            <person name="Klenk H.-P."/>
        </authorList>
    </citation>
    <scope>NUCLEOTIDE SEQUENCE [LARGE SCALE GENOMIC DNA]</scope>
    <source>
        <strain evidence="6 7">DSM 45301</strain>
    </source>
</reference>
<dbReference type="PROSITE" id="PS51078">
    <property type="entry name" value="ICLR_ED"/>
    <property type="match status" value="1"/>
</dbReference>